<dbReference type="Proteomes" id="UP000224006">
    <property type="component" value="Unassembled WGS sequence"/>
</dbReference>
<dbReference type="AlphaFoldDB" id="A0A2A9MER8"/>
<accession>A0A2A9MER8</accession>
<gene>
    <name evidence="3" type="ORF">BESB_070340</name>
</gene>
<dbReference type="RefSeq" id="XP_029217891.1">
    <property type="nucleotide sequence ID" value="XM_029365407.1"/>
</dbReference>
<keyword evidence="4" id="KW-1185">Reference proteome</keyword>
<dbReference type="OrthoDB" id="329355at2759"/>
<feature type="chain" id="PRO_5012834876" evidence="2">
    <location>
        <begin position="31"/>
        <end position="294"/>
    </location>
</feature>
<evidence type="ECO:0000256" key="1">
    <source>
        <dbReference type="SAM" id="MobiDB-lite"/>
    </source>
</evidence>
<keyword evidence="2" id="KW-0732">Signal</keyword>
<reference evidence="3 4" key="1">
    <citation type="submission" date="2017-09" db="EMBL/GenBank/DDBJ databases">
        <title>Genome sequencing of Besnoitia besnoiti strain Bb-Ger1.</title>
        <authorList>
            <person name="Schares G."/>
            <person name="Venepally P."/>
            <person name="Lorenzi H.A."/>
        </authorList>
    </citation>
    <scope>NUCLEOTIDE SEQUENCE [LARGE SCALE GENOMIC DNA]</scope>
    <source>
        <strain evidence="3 4">Bb-Ger1</strain>
    </source>
</reference>
<dbReference type="KEGG" id="bbes:BESB_070340"/>
<dbReference type="VEuPathDB" id="ToxoDB:BESB_070340"/>
<protein>
    <submittedName>
        <fullName evidence="3">Uncharacterized protein</fullName>
    </submittedName>
</protein>
<name>A0A2A9MER8_BESBE</name>
<evidence type="ECO:0000313" key="3">
    <source>
        <dbReference type="EMBL" id="PFH33882.1"/>
    </source>
</evidence>
<feature type="region of interest" description="Disordered" evidence="1">
    <location>
        <begin position="275"/>
        <end position="294"/>
    </location>
</feature>
<sequence>MVRGLRRTRLCLVYCLVACLMRNGPHGGSCDLFSGGASLRGRGLMASLLWRLRNSSFTERAVAKYSVLTSDDVPAQDHLLQKINMLGAGVQFFCQYVASLDNAHRAFVWGVTESTDAAQEFINKYFRARDLVGKGVVAGDTFLHIKYVLDGYVSLPVLEGFSRFIADQFDNFKIGFTVFASDVSEALLRHDTGSLVKIFREGLPLMTLCLKTLLALSNRTTDRQVREAKVTVIRGIDKLFSLDSTLLALSPNAPPGLLEARRGLVRRTFQFAKDMRNKGPSERRDSSGFVNDSP</sequence>
<evidence type="ECO:0000256" key="2">
    <source>
        <dbReference type="SAM" id="SignalP"/>
    </source>
</evidence>
<dbReference type="GeneID" id="40311960"/>
<comment type="caution">
    <text evidence="3">The sequence shown here is derived from an EMBL/GenBank/DDBJ whole genome shotgun (WGS) entry which is preliminary data.</text>
</comment>
<proteinExistence type="predicted"/>
<dbReference type="EMBL" id="NWUJ01000007">
    <property type="protein sequence ID" value="PFH33882.1"/>
    <property type="molecule type" value="Genomic_DNA"/>
</dbReference>
<evidence type="ECO:0000313" key="4">
    <source>
        <dbReference type="Proteomes" id="UP000224006"/>
    </source>
</evidence>
<feature type="signal peptide" evidence="2">
    <location>
        <begin position="1"/>
        <end position="30"/>
    </location>
</feature>
<feature type="compositionally biased region" description="Basic and acidic residues" evidence="1">
    <location>
        <begin position="275"/>
        <end position="286"/>
    </location>
</feature>
<organism evidence="3 4">
    <name type="scientific">Besnoitia besnoiti</name>
    <name type="common">Apicomplexan protozoan</name>
    <dbReference type="NCBI Taxonomy" id="94643"/>
    <lineage>
        <taxon>Eukaryota</taxon>
        <taxon>Sar</taxon>
        <taxon>Alveolata</taxon>
        <taxon>Apicomplexa</taxon>
        <taxon>Conoidasida</taxon>
        <taxon>Coccidia</taxon>
        <taxon>Eucoccidiorida</taxon>
        <taxon>Eimeriorina</taxon>
        <taxon>Sarcocystidae</taxon>
        <taxon>Besnoitia</taxon>
    </lineage>
</organism>